<dbReference type="AlphaFoldDB" id="A0A1Y1I7P7"/>
<dbReference type="STRING" id="105231.A0A1Y1I7P7"/>
<accession>A0A1Y1I7P7</accession>
<proteinExistence type="predicted"/>
<protein>
    <submittedName>
        <fullName evidence="1">Uncharacterized protein</fullName>
    </submittedName>
</protein>
<dbReference type="OMA" id="DDYCVFG"/>
<dbReference type="EMBL" id="DF237272">
    <property type="protein sequence ID" value="GAQ86970.1"/>
    <property type="molecule type" value="Genomic_DNA"/>
</dbReference>
<evidence type="ECO:0000313" key="1">
    <source>
        <dbReference type="EMBL" id="GAQ86970.1"/>
    </source>
</evidence>
<gene>
    <name evidence="1" type="ORF">KFL_003230150</name>
</gene>
<name>A0A1Y1I7P7_KLENI</name>
<dbReference type="OrthoDB" id="201809at2759"/>
<dbReference type="Proteomes" id="UP000054558">
    <property type="component" value="Unassembled WGS sequence"/>
</dbReference>
<organism evidence="1 2">
    <name type="scientific">Klebsormidium nitens</name>
    <name type="common">Green alga</name>
    <name type="synonym">Ulothrix nitens</name>
    <dbReference type="NCBI Taxonomy" id="105231"/>
    <lineage>
        <taxon>Eukaryota</taxon>
        <taxon>Viridiplantae</taxon>
        <taxon>Streptophyta</taxon>
        <taxon>Klebsormidiophyceae</taxon>
        <taxon>Klebsormidiales</taxon>
        <taxon>Klebsormidiaceae</taxon>
        <taxon>Klebsormidium</taxon>
    </lineage>
</organism>
<sequence>MRATRMALGEDPEFFDDDYIVVGLAHCFVKDDNSKLQDVFVIEGIPAGAVECMDNGGVTCYKHSYGTTLGEILKQDASILPEEFQGGVFADDFDYRTKCAARTWKRSHAQEHLLNMVPIGSVRSDFNYKIEDKRVLNQENDVKDEDNIKQDLSIDVYGRKKEDEEENEVAKLYSA</sequence>
<reference evidence="1 2" key="1">
    <citation type="journal article" date="2014" name="Nat. Commun.">
        <title>Klebsormidium flaccidum genome reveals primary factors for plant terrestrial adaptation.</title>
        <authorList>
            <person name="Hori K."/>
            <person name="Maruyama F."/>
            <person name="Fujisawa T."/>
            <person name="Togashi T."/>
            <person name="Yamamoto N."/>
            <person name="Seo M."/>
            <person name="Sato S."/>
            <person name="Yamada T."/>
            <person name="Mori H."/>
            <person name="Tajima N."/>
            <person name="Moriyama T."/>
            <person name="Ikeuchi M."/>
            <person name="Watanabe M."/>
            <person name="Wada H."/>
            <person name="Kobayashi K."/>
            <person name="Saito M."/>
            <person name="Masuda T."/>
            <person name="Sasaki-Sekimoto Y."/>
            <person name="Mashiguchi K."/>
            <person name="Awai K."/>
            <person name="Shimojima M."/>
            <person name="Masuda S."/>
            <person name="Iwai M."/>
            <person name="Nobusawa T."/>
            <person name="Narise T."/>
            <person name="Kondo S."/>
            <person name="Saito H."/>
            <person name="Sato R."/>
            <person name="Murakawa M."/>
            <person name="Ihara Y."/>
            <person name="Oshima-Yamada Y."/>
            <person name="Ohtaka K."/>
            <person name="Satoh M."/>
            <person name="Sonobe K."/>
            <person name="Ishii M."/>
            <person name="Ohtani R."/>
            <person name="Kanamori-Sato M."/>
            <person name="Honoki R."/>
            <person name="Miyazaki D."/>
            <person name="Mochizuki H."/>
            <person name="Umetsu J."/>
            <person name="Higashi K."/>
            <person name="Shibata D."/>
            <person name="Kamiya Y."/>
            <person name="Sato N."/>
            <person name="Nakamura Y."/>
            <person name="Tabata S."/>
            <person name="Ida S."/>
            <person name="Kurokawa K."/>
            <person name="Ohta H."/>
        </authorList>
    </citation>
    <scope>NUCLEOTIDE SEQUENCE [LARGE SCALE GENOMIC DNA]</scope>
    <source>
        <strain evidence="1 2">NIES-2285</strain>
    </source>
</reference>
<evidence type="ECO:0000313" key="2">
    <source>
        <dbReference type="Proteomes" id="UP000054558"/>
    </source>
</evidence>
<keyword evidence="2" id="KW-1185">Reference proteome</keyword>